<dbReference type="EMBL" id="KN838620">
    <property type="protein sequence ID" value="KIK00692.1"/>
    <property type="molecule type" value="Genomic_DNA"/>
</dbReference>
<accession>A0A0C9XSG1</accession>
<proteinExistence type="predicted"/>
<feature type="compositionally biased region" description="Polar residues" evidence="1">
    <location>
        <begin position="57"/>
        <end position="76"/>
    </location>
</feature>
<gene>
    <name evidence="2" type="ORF">K443DRAFT_597386</name>
</gene>
<feature type="compositionally biased region" description="Basic and acidic residues" evidence="1">
    <location>
        <begin position="91"/>
        <end position="111"/>
    </location>
</feature>
<dbReference type="AlphaFoldDB" id="A0A0C9XSG1"/>
<evidence type="ECO:0000256" key="1">
    <source>
        <dbReference type="SAM" id="MobiDB-lite"/>
    </source>
</evidence>
<keyword evidence="3" id="KW-1185">Reference proteome</keyword>
<sequence length="111" mass="12729">MTKQGDLQVENLKQQKMREKSETTSTWCGKLVSLNEINKNSQLTQPLDYSEHDGRTKTSSGGWKSNTAQHKASSISPRACASLPSRHRGSRRVDIRNEGSTRWWEREPQTW</sequence>
<evidence type="ECO:0000313" key="3">
    <source>
        <dbReference type="Proteomes" id="UP000054477"/>
    </source>
</evidence>
<protein>
    <submittedName>
        <fullName evidence="2">Uncharacterized protein</fullName>
    </submittedName>
</protein>
<name>A0A0C9XSG1_9AGAR</name>
<reference evidence="3" key="2">
    <citation type="submission" date="2015-01" db="EMBL/GenBank/DDBJ databases">
        <title>Evolutionary Origins and Diversification of the Mycorrhizal Mutualists.</title>
        <authorList>
            <consortium name="DOE Joint Genome Institute"/>
            <consortium name="Mycorrhizal Genomics Consortium"/>
            <person name="Kohler A."/>
            <person name="Kuo A."/>
            <person name="Nagy L.G."/>
            <person name="Floudas D."/>
            <person name="Copeland A."/>
            <person name="Barry K.W."/>
            <person name="Cichocki N."/>
            <person name="Veneault-Fourrey C."/>
            <person name="LaButti K."/>
            <person name="Lindquist E.A."/>
            <person name="Lipzen A."/>
            <person name="Lundell T."/>
            <person name="Morin E."/>
            <person name="Murat C."/>
            <person name="Riley R."/>
            <person name="Ohm R."/>
            <person name="Sun H."/>
            <person name="Tunlid A."/>
            <person name="Henrissat B."/>
            <person name="Grigoriev I.V."/>
            <person name="Hibbett D.S."/>
            <person name="Martin F."/>
        </authorList>
    </citation>
    <scope>NUCLEOTIDE SEQUENCE [LARGE SCALE GENOMIC DNA]</scope>
    <source>
        <strain evidence="3">LaAM-08-1</strain>
    </source>
</reference>
<evidence type="ECO:0000313" key="2">
    <source>
        <dbReference type="EMBL" id="KIK00692.1"/>
    </source>
</evidence>
<dbReference type="HOGENOM" id="CLU_2158844_0_0_1"/>
<feature type="region of interest" description="Disordered" evidence="1">
    <location>
        <begin position="39"/>
        <end position="111"/>
    </location>
</feature>
<reference evidence="2 3" key="1">
    <citation type="submission" date="2014-04" db="EMBL/GenBank/DDBJ databases">
        <authorList>
            <consortium name="DOE Joint Genome Institute"/>
            <person name="Kuo A."/>
            <person name="Kohler A."/>
            <person name="Nagy L.G."/>
            <person name="Floudas D."/>
            <person name="Copeland A."/>
            <person name="Barry K.W."/>
            <person name="Cichocki N."/>
            <person name="Veneault-Fourrey C."/>
            <person name="LaButti K."/>
            <person name="Lindquist E.A."/>
            <person name="Lipzen A."/>
            <person name="Lundell T."/>
            <person name="Morin E."/>
            <person name="Murat C."/>
            <person name="Sun H."/>
            <person name="Tunlid A."/>
            <person name="Henrissat B."/>
            <person name="Grigoriev I.V."/>
            <person name="Hibbett D.S."/>
            <person name="Martin F."/>
            <person name="Nordberg H.P."/>
            <person name="Cantor M.N."/>
            <person name="Hua S.X."/>
        </authorList>
    </citation>
    <scope>NUCLEOTIDE SEQUENCE [LARGE SCALE GENOMIC DNA]</scope>
    <source>
        <strain evidence="2 3">LaAM-08-1</strain>
    </source>
</reference>
<dbReference type="Proteomes" id="UP000054477">
    <property type="component" value="Unassembled WGS sequence"/>
</dbReference>
<organism evidence="2 3">
    <name type="scientific">Laccaria amethystina LaAM-08-1</name>
    <dbReference type="NCBI Taxonomy" id="1095629"/>
    <lineage>
        <taxon>Eukaryota</taxon>
        <taxon>Fungi</taxon>
        <taxon>Dikarya</taxon>
        <taxon>Basidiomycota</taxon>
        <taxon>Agaricomycotina</taxon>
        <taxon>Agaricomycetes</taxon>
        <taxon>Agaricomycetidae</taxon>
        <taxon>Agaricales</taxon>
        <taxon>Agaricineae</taxon>
        <taxon>Hydnangiaceae</taxon>
        <taxon>Laccaria</taxon>
    </lineage>
</organism>
<feature type="region of interest" description="Disordered" evidence="1">
    <location>
        <begin position="1"/>
        <end position="25"/>
    </location>
</feature>